<dbReference type="SUPFAM" id="SSF52540">
    <property type="entry name" value="P-loop containing nucleoside triphosphate hydrolases"/>
    <property type="match status" value="1"/>
</dbReference>
<dbReference type="InterPro" id="IPR027417">
    <property type="entry name" value="P-loop_NTPase"/>
</dbReference>
<dbReference type="KEGG" id="tum:CBW65_03405"/>
<keyword evidence="1" id="KW-0813">Transport</keyword>
<dbReference type="PROSITE" id="PS00211">
    <property type="entry name" value="ABC_TRANSPORTER_1"/>
    <property type="match status" value="1"/>
</dbReference>
<dbReference type="Proteomes" id="UP000195437">
    <property type="component" value="Chromosome"/>
</dbReference>
<dbReference type="InterPro" id="IPR050763">
    <property type="entry name" value="ABC_transporter_ATP-binding"/>
</dbReference>
<dbReference type="CDD" id="cd03230">
    <property type="entry name" value="ABC_DR_subfamily_A"/>
    <property type="match status" value="1"/>
</dbReference>
<dbReference type="PROSITE" id="PS50893">
    <property type="entry name" value="ABC_TRANSPORTER_2"/>
    <property type="match status" value="1"/>
</dbReference>
<evidence type="ECO:0000313" key="5">
    <source>
        <dbReference type="EMBL" id="ARU60209.1"/>
    </source>
</evidence>
<dbReference type="GO" id="GO:0005524">
    <property type="term" value="F:ATP binding"/>
    <property type="evidence" value="ECO:0007669"/>
    <property type="project" value="UniProtKB-KW"/>
</dbReference>
<name>A0A1Y0IJF6_9BACL</name>
<feature type="domain" description="ABC transporter" evidence="4">
    <location>
        <begin position="2"/>
        <end position="230"/>
    </location>
</feature>
<dbReference type="PANTHER" id="PTHR42711">
    <property type="entry name" value="ABC TRANSPORTER ATP-BINDING PROTEIN"/>
    <property type="match status" value="1"/>
</dbReference>
<dbReference type="GO" id="GO:0016887">
    <property type="term" value="F:ATP hydrolysis activity"/>
    <property type="evidence" value="ECO:0007669"/>
    <property type="project" value="InterPro"/>
</dbReference>
<protein>
    <submittedName>
        <fullName evidence="5">ABC transporter ATP-binding protein</fullName>
    </submittedName>
</protein>
<sequence length="284" mass="31798">MIEVKGLRFSYPGQEEETLKGLSFAIGRGEIFGFLGPSGAGKSTTQKILIGILKGYQGDVRALGQELRTVRGDFFEKIGVAFEFPNFYGKFTVLENLQFFASLYKGETEDPLVLLERVGLLESAQVRVADFSKGMKMRLNFVRAFLHRPQLIFLDEPTSGLDPVNSKIIKDFMMEQKAAGKTIVLNTHNMNAAAELCDRVAFLVDGGIKLIDSPRELMIGRSRKVVRLEYREEGTIHASEFALADVGVNREFLRLLQEKDVLTLHTQEASLEDIFLEVTGKRLA</sequence>
<organism evidence="5 6">
    <name type="scientific">Tumebacillus avium</name>
    <dbReference type="NCBI Taxonomy" id="1903704"/>
    <lineage>
        <taxon>Bacteria</taxon>
        <taxon>Bacillati</taxon>
        <taxon>Bacillota</taxon>
        <taxon>Bacilli</taxon>
        <taxon>Bacillales</taxon>
        <taxon>Alicyclobacillaceae</taxon>
        <taxon>Tumebacillus</taxon>
    </lineage>
</organism>
<evidence type="ECO:0000256" key="3">
    <source>
        <dbReference type="ARBA" id="ARBA00022840"/>
    </source>
</evidence>
<dbReference type="EMBL" id="CP021434">
    <property type="protein sequence ID" value="ARU60209.1"/>
    <property type="molecule type" value="Genomic_DNA"/>
</dbReference>
<accession>A0A1Y0IJF6</accession>
<evidence type="ECO:0000313" key="6">
    <source>
        <dbReference type="Proteomes" id="UP000195437"/>
    </source>
</evidence>
<dbReference type="OrthoDB" id="9804819at2"/>
<keyword evidence="2" id="KW-0547">Nucleotide-binding</keyword>
<proteinExistence type="predicted"/>
<dbReference type="PANTHER" id="PTHR42711:SF18">
    <property type="entry name" value="ABC TRANSPORTER, ATP-BINDING PROTEIN"/>
    <property type="match status" value="1"/>
</dbReference>
<dbReference type="Gene3D" id="3.40.50.300">
    <property type="entry name" value="P-loop containing nucleotide triphosphate hydrolases"/>
    <property type="match status" value="1"/>
</dbReference>
<dbReference type="InterPro" id="IPR003439">
    <property type="entry name" value="ABC_transporter-like_ATP-bd"/>
</dbReference>
<keyword evidence="3 5" id="KW-0067">ATP-binding</keyword>
<dbReference type="InterPro" id="IPR003593">
    <property type="entry name" value="AAA+_ATPase"/>
</dbReference>
<dbReference type="Pfam" id="PF00005">
    <property type="entry name" value="ABC_tran"/>
    <property type="match status" value="1"/>
</dbReference>
<dbReference type="InterPro" id="IPR017871">
    <property type="entry name" value="ABC_transporter-like_CS"/>
</dbReference>
<evidence type="ECO:0000256" key="1">
    <source>
        <dbReference type="ARBA" id="ARBA00022448"/>
    </source>
</evidence>
<evidence type="ECO:0000259" key="4">
    <source>
        <dbReference type="PROSITE" id="PS50893"/>
    </source>
</evidence>
<evidence type="ECO:0000256" key="2">
    <source>
        <dbReference type="ARBA" id="ARBA00022741"/>
    </source>
</evidence>
<keyword evidence="6" id="KW-1185">Reference proteome</keyword>
<dbReference type="SMART" id="SM00382">
    <property type="entry name" value="AAA"/>
    <property type="match status" value="1"/>
</dbReference>
<gene>
    <name evidence="5" type="ORF">CBW65_03405</name>
</gene>
<dbReference type="AlphaFoldDB" id="A0A1Y0IJF6"/>
<dbReference type="RefSeq" id="WP_087455596.1">
    <property type="nucleotide sequence ID" value="NZ_CP021434.1"/>
</dbReference>
<reference evidence="6" key="1">
    <citation type="submission" date="2017-05" db="EMBL/GenBank/DDBJ databases">
        <authorList>
            <person name="Sung H."/>
        </authorList>
    </citation>
    <scope>NUCLEOTIDE SEQUENCE [LARGE SCALE GENOMIC DNA]</scope>
    <source>
        <strain evidence="6">AR23208</strain>
    </source>
</reference>